<comment type="subcellular location">
    <subcellularLocation>
        <location evidence="1">Membrane</location>
        <topology evidence="1">Multi-pass membrane protein</topology>
    </subcellularLocation>
</comment>
<keyword evidence="8 13" id="KW-0406">Ion transport</keyword>
<evidence type="ECO:0000256" key="14">
    <source>
        <dbReference type="SAM" id="MobiDB-lite"/>
    </source>
</evidence>
<evidence type="ECO:0000256" key="11">
    <source>
        <dbReference type="ARBA" id="ARBA00023201"/>
    </source>
</evidence>
<dbReference type="Gene3D" id="2.60.470.10">
    <property type="entry name" value="Acid-sensing ion channels like domains"/>
    <property type="match status" value="1"/>
</dbReference>
<keyword evidence="5 13" id="KW-0812">Transmembrane</keyword>
<keyword evidence="17" id="KW-1185">Reference proteome</keyword>
<keyword evidence="10" id="KW-0325">Glycoprotein</keyword>
<dbReference type="InterPro" id="IPR001873">
    <property type="entry name" value="ENaC"/>
</dbReference>
<dbReference type="GO" id="GO:0005886">
    <property type="term" value="C:plasma membrane"/>
    <property type="evidence" value="ECO:0007669"/>
    <property type="project" value="TreeGrafter"/>
</dbReference>
<feature type="transmembrane region" description="Helical" evidence="15">
    <location>
        <begin position="129"/>
        <end position="155"/>
    </location>
</feature>
<organism evidence="16 17">
    <name type="scientific">Caenorhabditis bovis</name>
    <dbReference type="NCBI Taxonomy" id="2654633"/>
    <lineage>
        <taxon>Eukaryota</taxon>
        <taxon>Metazoa</taxon>
        <taxon>Ecdysozoa</taxon>
        <taxon>Nematoda</taxon>
        <taxon>Chromadorea</taxon>
        <taxon>Rhabditida</taxon>
        <taxon>Rhabditina</taxon>
        <taxon>Rhabditomorpha</taxon>
        <taxon>Rhabditoidea</taxon>
        <taxon>Rhabditidae</taxon>
        <taxon>Peloderinae</taxon>
        <taxon>Caenorhabditis</taxon>
    </lineage>
</organism>
<evidence type="ECO:0000256" key="6">
    <source>
        <dbReference type="ARBA" id="ARBA00022989"/>
    </source>
</evidence>
<dbReference type="EMBL" id="CADEPM010000006">
    <property type="protein sequence ID" value="CAB3407337.1"/>
    <property type="molecule type" value="Genomic_DNA"/>
</dbReference>
<dbReference type="Gene3D" id="1.10.287.770">
    <property type="entry name" value="YojJ-like"/>
    <property type="match status" value="1"/>
</dbReference>
<reference evidence="16 17" key="1">
    <citation type="submission" date="2020-04" db="EMBL/GenBank/DDBJ databases">
        <authorList>
            <person name="Laetsch R D."/>
            <person name="Stevens L."/>
            <person name="Kumar S."/>
            <person name="Blaxter L. M."/>
        </authorList>
    </citation>
    <scope>NUCLEOTIDE SEQUENCE [LARGE SCALE GENOMIC DNA]</scope>
</reference>
<evidence type="ECO:0000256" key="7">
    <source>
        <dbReference type="ARBA" id="ARBA00023053"/>
    </source>
</evidence>
<dbReference type="Proteomes" id="UP000494206">
    <property type="component" value="Unassembled WGS sequence"/>
</dbReference>
<dbReference type="OrthoDB" id="8065060at2759"/>
<dbReference type="PANTHER" id="PTHR11690:SF222">
    <property type="entry name" value="AMILORIDE-SENSITIVE SODIUM CHANNEL SUBUNIT GAMMA"/>
    <property type="match status" value="1"/>
</dbReference>
<keyword evidence="4 13" id="KW-0894">Sodium channel</keyword>
<evidence type="ECO:0000313" key="16">
    <source>
        <dbReference type="EMBL" id="CAB3407337.1"/>
    </source>
</evidence>
<keyword evidence="7" id="KW-0915">Sodium</keyword>
<evidence type="ECO:0000256" key="10">
    <source>
        <dbReference type="ARBA" id="ARBA00023180"/>
    </source>
</evidence>
<name>A0A8S1EUH1_9PELO</name>
<dbReference type="PANTHER" id="PTHR11690">
    <property type="entry name" value="AMILORIDE-SENSITIVE SODIUM CHANNEL-RELATED"/>
    <property type="match status" value="1"/>
</dbReference>
<evidence type="ECO:0000256" key="3">
    <source>
        <dbReference type="ARBA" id="ARBA00022448"/>
    </source>
</evidence>
<keyword evidence="3 13" id="KW-0813">Transport</keyword>
<dbReference type="AlphaFoldDB" id="A0A8S1EUH1"/>
<sequence>MSRSSSISSGLRQLYADTPMGSTSTKKGVVKFAADSLDEPSSSSSSIITVETDQMPRIKTSQSKTSFLSELKPYTKRASQLIVDVPVARLRKIKNTEGVSSITRESEHFSNTTTLHGPKRIYNGKRWSIAFWIFIMVASMLLLMAQVASLVQMFLSKPTVSQVSFLLSEGGMNFPKVTVCSFNPIKRTYVERLNSSKDLSDDLLDYLMMFNSDAMTLYGRADGQQLHSGDNLFKQYVANHDDFTADKFFMDAGFNCSDMFKMCSFGGRRFDCCRYATPVFSDLGKCFTLNMQVSEKPWMKLQTEPGIAAGLQIILDSHLEEQFDSETDGATPVFSSAFENGFRFYIHSSDTVPFLSSEGIAVSPDSVVYSALSSSRYLLLPTTSWGNCSTTWPPNYDYNLTYTSAMCATVCKAQYFNKTCGCSPSIYNYDNRFPDCTPYDTYRCMDTKMKVVSGGIVNIEMPTCEECRMECNSQVYHAYNSYGKGLSRGALMWLHKQGGWEIPHMKHNFQVVNVFFRDMSYTEYIQVQGMSLTELMSDIGGNMGMFMGMSVITIIEVTLYLSKIGWITISKKRRDYMYSKKKNEEQHEKELEDVVTGFKLFRTRKTGNDMSHLREKVKSLQMNRITTEALNMSKLAWQTEPDDYLNRVTRQNSALKEHQRLSRSRSASIFKGRLRSETVE</sequence>
<feature type="transmembrane region" description="Helical" evidence="15">
    <location>
        <begin position="545"/>
        <end position="569"/>
    </location>
</feature>
<evidence type="ECO:0000256" key="12">
    <source>
        <dbReference type="ARBA" id="ARBA00023303"/>
    </source>
</evidence>
<keyword evidence="11 13" id="KW-0739">Sodium transport</keyword>
<accession>A0A8S1EUH1</accession>
<evidence type="ECO:0000256" key="9">
    <source>
        <dbReference type="ARBA" id="ARBA00023136"/>
    </source>
</evidence>
<dbReference type="Pfam" id="PF00858">
    <property type="entry name" value="ASC"/>
    <property type="match status" value="1"/>
</dbReference>
<evidence type="ECO:0000256" key="4">
    <source>
        <dbReference type="ARBA" id="ARBA00022461"/>
    </source>
</evidence>
<evidence type="ECO:0000256" key="2">
    <source>
        <dbReference type="ARBA" id="ARBA00007193"/>
    </source>
</evidence>
<keyword evidence="9 15" id="KW-0472">Membrane</keyword>
<evidence type="ECO:0000256" key="5">
    <source>
        <dbReference type="ARBA" id="ARBA00022692"/>
    </source>
</evidence>
<dbReference type="GO" id="GO:0015280">
    <property type="term" value="F:ligand-gated sodium channel activity"/>
    <property type="evidence" value="ECO:0007669"/>
    <property type="project" value="TreeGrafter"/>
</dbReference>
<keyword evidence="6 15" id="KW-1133">Transmembrane helix</keyword>
<comment type="similarity">
    <text evidence="2 13">Belongs to the amiloride-sensitive sodium channel (TC 1.A.6) family.</text>
</comment>
<comment type="caution">
    <text evidence="16">The sequence shown here is derived from an EMBL/GenBank/DDBJ whole genome shotgun (WGS) entry which is preliminary data.</text>
</comment>
<gene>
    <name evidence="16" type="ORF">CBOVIS_LOCUS9283</name>
</gene>
<proteinExistence type="inferred from homology"/>
<keyword evidence="12 13" id="KW-0407">Ion channel</keyword>
<evidence type="ECO:0000256" key="8">
    <source>
        <dbReference type="ARBA" id="ARBA00023065"/>
    </source>
</evidence>
<protein>
    <submittedName>
        <fullName evidence="16">Uncharacterized protein</fullName>
    </submittedName>
</protein>
<dbReference type="PRINTS" id="PR01078">
    <property type="entry name" value="AMINACHANNEL"/>
</dbReference>
<evidence type="ECO:0000313" key="17">
    <source>
        <dbReference type="Proteomes" id="UP000494206"/>
    </source>
</evidence>
<evidence type="ECO:0000256" key="13">
    <source>
        <dbReference type="RuleBase" id="RU000679"/>
    </source>
</evidence>
<evidence type="ECO:0000256" key="15">
    <source>
        <dbReference type="SAM" id="Phobius"/>
    </source>
</evidence>
<evidence type="ECO:0000256" key="1">
    <source>
        <dbReference type="ARBA" id="ARBA00004141"/>
    </source>
</evidence>
<feature type="region of interest" description="Disordered" evidence="14">
    <location>
        <begin position="1"/>
        <end position="25"/>
    </location>
</feature>